<evidence type="ECO:0000256" key="1">
    <source>
        <dbReference type="SAM" id="MobiDB-lite"/>
    </source>
</evidence>
<gene>
    <name evidence="2" type="ORF">SORBI_3003G156700</name>
</gene>
<dbReference type="Proteomes" id="UP000000768">
    <property type="component" value="Chromosome 3"/>
</dbReference>
<feature type="compositionally biased region" description="Basic and acidic residues" evidence="1">
    <location>
        <begin position="208"/>
        <end position="225"/>
    </location>
</feature>
<feature type="compositionally biased region" description="Polar residues" evidence="1">
    <location>
        <begin position="58"/>
        <end position="75"/>
    </location>
</feature>
<organism evidence="2 3">
    <name type="scientific">Sorghum bicolor</name>
    <name type="common">Sorghum</name>
    <name type="synonym">Sorghum vulgare</name>
    <dbReference type="NCBI Taxonomy" id="4558"/>
    <lineage>
        <taxon>Eukaryota</taxon>
        <taxon>Viridiplantae</taxon>
        <taxon>Streptophyta</taxon>
        <taxon>Embryophyta</taxon>
        <taxon>Tracheophyta</taxon>
        <taxon>Spermatophyta</taxon>
        <taxon>Magnoliopsida</taxon>
        <taxon>Liliopsida</taxon>
        <taxon>Poales</taxon>
        <taxon>Poaceae</taxon>
        <taxon>PACMAD clade</taxon>
        <taxon>Panicoideae</taxon>
        <taxon>Andropogonodae</taxon>
        <taxon>Andropogoneae</taxon>
        <taxon>Sorghinae</taxon>
        <taxon>Sorghum</taxon>
    </lineage>
</organism>
<accession>A0A1W0VXE5</accession>
<evidence type="ECO:0000313" key="3">
    <source>
        <dbReference type="Proteomes" id="UP000000768"/>
    </source>
</evidence>
<feature type="region of interest" description="Disordered" evidence="1">
    <location>
        <begin position="145"/>
        <end position="166"/>
    </location>
</feature>
<name>A0A1W0VXE5_SORBI</name>
<dbReference type="PANTHER" id="PTHR35717:SF2">
    <property type="match status" value="1"/>
</dbReference>
<feature type="region of interest" description="Disordered" evidence="1">
    <location>
        <begin position="178"/>
        <end position="225"/>
    </location>
</feature>
<proteinExistence type="predicted"/>
<dbReference type="AlphaFoldDB" id="A0A1W0VXE5"/>
<reference evidence="3" key="3">
    <citation type="journal article" date="2018" name="Plant J.">
        <title>The Sorghum bicolor reference genome: improved assembly, gene annotations, a transcriptome atlas, and signatures of genome organization.</title>
        <authorList>
            <person name="McCormick R.F."/>
            <person name="Truong S.K."/>
            <person name="Sreedasyam A."/>
            <person name="Jenkins J."/>
            <person name="Shu S."/>
            <person name="Sims D."/>
            <person name="Kennedy M."/>
            <person name="Amirebrahimi M."/>
            <person name="Weers B.D."/>
            <person name="McKinley B."/>
            <person name="Mattison A."/>
            <person name="Morishige D.T."/>
            <person name="Grimwood J."/>
            <person name="Schmutz J."/>
            <person name="Mullet J.E."/>
        </authorList>
    </citation>
    <scope>NUCLEOTIDE SEQUENCE [LARGE SCALE GENOMIC DNA]</scope>
    <source>
        <strain evidence="3">cv. BTx623</strain>
    </source>
</reference>
<feature type="region of interest" description="Disordered" evidence="1">
    <location>
        <begin position="58"/>
        <end position="77"/>
    </location>
</feature>
<reference evidence="2 3" key="1">
    <citation type="journal article" date="2009" name="Nature">
        <title>The Sorghum bicolor genome and the diversification of grasses.</title>
        <authorList>
            <person name="Paterson A.H."/>
            <person name="Bowers J.E."/>
            <person name="Bruggmann R."/>
            <person name="Dubchak I."/>
            <person name="Grimwood J."/>
            <person name="Gundlach H."/>
            <person name="Haberer G."/>
            <person name="Hellsten U."/>
            <person name="Mitros T."/>
            <person name="Poliakov A."/>
            <person name="Schmutz J."/>
            <person name="Spannagl M."/>
            <person name="Tang H."/>
            <person name="Wang X."/>
            <person name="Wicker T."/>
            <person name="Bharti A.K."/>
            <person name="Chapman J."/>
            <person name="Feltus F.A."/>
            <person name="Gowik U."/>
            <person name="Grigoriev I.V."/>
            <person name="Lyons E."/>
            <person name="Maher C.A."/>
            <person name="Martis M."/>
            <person name="Narechania A."/>
            <person name="Otillar R.P."/>
            <person name="Penning B.W."/>
            <person name="Salamov A.A."/>
            <person name="Wang Y."/>
            <person name="Zhang L."/>
            <person name="Carpita N.C."/>
            <person name="Freeling M."/>
            <person name="Gingle A.R."/>
            <person name="Hash C.T."/>
            <person name="Keller B."/>
            <person name="Klein P."/>
            <person name="Kresovich S."/>
            <person name="McCann M.C."/>
            <person name="Ming R."/>
            <person name="Peterson D.G."/>
            <person name="Mehboob-ur-Rahman"/>
            <person name="Ware D."/>
            <person name="Westhoff P."/>
            <person name="Mayer K.F."/>
            <person name="Messing J."/>
            <person name="Rokhsar D.S."/>
        </authorList>
    </citation>
    <scope>NUCLEOTIDE SEQUENCE [LARGE SCALE GENOMIC DNA]</scope>
    <source>
        <strain evidence="3">cv. BTx623</strain>
    </source>
</reference>
<sequence>MASSMNGLSVGDSVADSVMGSPMRLENVSCIRDEISMQYSRVSEESDDYRYYETQVNTNGNQTDVLGNSSTSPASSPRRVQKLHNWFSSACSYTLPSCSLPAVVCSPAPRGCGTEQEGRIPSSPNDMCHGGDLRRAALLRSVQMRAQSPHPCDVLPSGGHEQEQGLSDVHADELEQDQKEAVGVQLDQRPLSCPKSTQDAEYQSPINRDQHPHHDVDFVKDQITV</sequence>
<dbReference type="Gramene" id="OQU86818">
    <property type="protein sequence ID" value="OQU86818"/>
    <property type="gene ID" value="SORBI_3003G156700"/>
</dbReference>
<keyword evidence="3" id="KW-1185">Reference proteome</keyword>
<dbReference type="PANTHER" id="PTHR35717">
    <property type="entry name" value="OS05G0156200 PROTEIN"/>
    <property type="match status" value="1"/>
</dbReference>
<dbReference type="EMBL" id="CM000762">
    <property type="protein sequence ID" value="OQU86818.1"/>
    <property type="molecule type" value="Genomic_DNA"/>
</dbReference>
<protein>
    <submittedName>
        <fullName evidence="2">Uncharacterized protein</fullName>
    </submittedName>
</protein>
<dbReference type="ExpressionAtlas" id="A0A1W0VXE5">
    <property type="expression patterns" value="baseline and differential"/>
</dbReference>
<evidence type="ECO:0000313" key="2">
    <source>
        <dbReference type="EMBL" id="OQU86817.1"/>
    </source>
</evidence>
<dbReference type="EMBL" id="CM000762">
    <property type="protein sequence ID" value="OQU86817.1"/>
    <property type="molecule type" value="Genomic_DNA"/>
</dbReference>
<feature type="compositionally biased region" description="Polar residues" evidence="1">
    <location>
        <begin position="194"/>
        <end position="207"/>
    </location>
</feature>
<reference evidence="2" key="2">
    <citation type="submission" date="2017-02" db="EMBL/GenBank/DDBJ databases">
        <title>WGS assembly of Sorghum bicolor.</title>
        <authorList>
            <person name="Paterson A."/>
            <person name="Mullet J."/>
            <person name="Bowers J."/>
            <person name="Bruggmann R."/>
            <person name="Dubchak I."/>
            <person name="Grimwood J."/>
            <person name="Gundlach H."/>
            <person name="Haberer G."/>
            <person name="Hellsten U."/>
            <person name="Mitros T."/>
            <person name="Poliakov A."/>
            <person name="Schmutz J."/>
            <person name="Spannagl M."/>
            <person name="Tang H."/>
            <person name="Wang X."/>
            <person name="Wicker T."/>
            <person name="Bharti A."/>
            <person name="Chapman J."/>
            <person name="Feltus F."/>
            <person name="Gowik U."/>
            <person name="Grigoriev I."/>
            <person name="Lyons E."/>
            <person name="Maher C."/>
            <person name="Martis M."/>
            <person name="Narechania A."/>
            <person name="Otillar R."/>
            <person name="Penning B."/>
            <person name="Salamov A."/>
            <person name="Wang Y."/>
            <person name="Zhang L."/>
            <person name="Carpita N."/>
            <person name="Freeling M."/>
            <person name="Gingle A."/>
            <person name="Hash C."/>
            <person name="Keller B."/>
            <person name="Klein P."/>
            <person name="Kresovich S."/>
            <person name="Mccann M."/>
            <person name="Ming R."/>
            <person name="Peterson D."/>
            <person name="Rahman M."/>
            <person name="Ware D."/>
            <person name="Westhoff P."/>
            <person name="Mayer K."/>
            <person name="Messing J."/>
            <person name="Sims D."/>
            <person name="Jenkins J."/>
            <person name="Shu S."/>
            <person name="Rokhsar D."/>
        </authorList>
    </citation>
    <scope>NUCLEOTIDE SEQUENCE</scope>
</reference>
<dbReference type="Gramene" id="OQU86817">
    <property type="protein sequence ID" value="OQU86817"/>
    <property type="gene ID" value="SORBI_3003G156700"/>
</dbReference>